<dbReference type="PANTHER" id="PTHR43975">
    <property type="entry name" value="ZGC:101858"/>
    <property type="match status" value="1"/>
</dbReference>
<comment type="caution">
    <text evidence="1">The sequence shown here is derived from an EMBL/GenBank/DDBJ whole genome shotgun (WGS) entry which is preliminary data.</text>
</comment>
<dbReference type="SUPFAM" id="SSF51735">
    <property type="entry name" value="NAD(P)-binding Rossmann-fold domains"/>
    <property type="match status" value="1"/>
</dbReference>
<sequence>MSLENKVALVTGAGAPSGIGAATAHKLAEEGASVIITGRNAERGEQVASDLAAFGDVRFALVDLGDRKSVAKLIDAVGSVDVLVNNAASYRDSLGPVLTQTVERNAESWETNIQAPFQLVAGLVPGMIERKWGSIISVSSIASMLAMPGMATYGAQKAAIDGYTRGWAAEFAEHNVRVNSVAPGSIDTEAVITEMGGEEAFQKLRDQAAITRPAKPAEIAEVIAFLAGDKASFITGQVIVADGGRVIK</sequence>
<evidence type="ECO:0000313" key="2">
    <source>
        <dbReference type="Proteomes" id="UP001500843"/>
    </source>
</evidence>
<dbReference type="CDD" id="cd05233">
    <property type="entry name" value="SDR_c"/>
    <property type="match status" value="1"/>
</dbReference>
<name>A0ABP8XVC4_9MICO</name>
<accession>A0ABP8XVC4</accession>
<dbReference type="RefSeq" id="WP_253873790.1">
    <property type="nucleotide sequence ID" value="NZ_BAABHM010000018.1"/>
</dbReference>
<gene>
    <name evidence="1" type="ORF">GCM10023198_41810</name>
</gene>
<dbReference type="EMBL" id="BAABHM010000018">
    <property type="protein sequence ID" value="GAA4714269.1"/>
    <property type="molecule type" value="Genomic_DNA"/>
</dbReference>
<dbReference type="InterPro" id="IPR036291">
    <property type="entry name" value="NAD(P)-bd_dom_sf"/>
</dbReference>
<proteinExistence type="predicted"/>
<dbReference type="PANTHER" id="PTHR43975:SF2">
    <property type="entry name" value="EG:BACR7A4.14 PROTEIN-RELATED"/>
    <property type="match status" value="1"/>
</dbReference>
<dbReference type="PRINTS" id="PR00080">
    <property type="entry name" value="SDRFAMILY"/>
</dbReference>
<dbReference type="InterPro" id="IPR002347">
    <property type="entry name" value="SDR_fam"/>
</dbReference>
<reference evidence="2" key="1">
    <citation type="journal article" date="2019" name="Int. J. Syst. Evol. Microbiol.">
        <title>The Global Catalogue of Microorganisms (GCM) 10K type strain sequencing project: providing services to taxonomists for standard genome sequencing and annotation.</title>
        <authorList>
            <consortium name="The Broad Institute Genomics Platform"/>
            <consortium name="The Broad Institute Genome Sequencing Center for Infectious Disease"/>
            <person name="Wu L."/>
            <person name="Ma J."/>
        </authorList>
    </citation>
    <scope>NUCLEOTIDE SEQUENCE [LARGE SCALE GENOMIC DNA]</scope>
    <source>
        <strain evidence="2">JCM 17975</strain>
    </source>
</reference>
<dbReference type="Pfam" id="PF13561">
    <property type="entry name" value="adh_short_C2"/>
    <property type="match status" value="1"/>
</dbReference>
<dbReference type="Gene3D" id="3.40.50.720">
    <property type="entry name" value="NAD(P)-binding Rossmann-like Domain"/>
    <property type="match status" value="1"/>
</dbReference>
<organism evidence="1 2">
    <name type="scientific">Promicromonospora umidemergens</name>
    <dbReference type="NCBI Taxonomy" id="629679"/>
    <lineage>
        <taxon>Bacteria</taxon>
        <taxon>Bacillati</taxon>
        <taxon>Actinomycetota</taxon>
        <taxon>Actinomycetes</taxon>
        <taxon>Micrococcales</taxon>
        <taxon>Promicromonosporaceae</taxon>
        <taxon>Promicromonospora</taxon>
    </lineage>
</organism>
<dbReference type="Proteomes" id="UP001500843">
    <property type="component" value="Unassembled WGS sequence"/>
</dbReference>
<dbReference type="PRINTS" id="PR00081">
    <property type="entry name" value="GDHRDH"/>
</dbReference>
<keyword evidence="2" id="KW-1185">Reference proteome</keyword>
<protein>
    <submittedName>
        <fullName evidence="1">SDR family oxidoreductase</fullName>
    </submittedName>
</protein>
<evidence type="ECO:0000313" key="1">
    <source>
        <dbReference type="EMBL" id="GAA4714269.1"/>
    </source>
</evidence>